<dbReference type="Gene3D" id="3.30.40.10">
    <property type="entry name" value="Zinc/RING finger domain, C3HC4 (zinc finger)"/>
    <property type="match status" value="1"/>
</dbReference>
<keyword evidence="1" id="KW-0862">Zinc</keyword>
<dbReference type="InterPro" id="IPR013083">
    <property type="entry name" value="Znf_RING/FYVE/PHD"/>
</dbReference>
<comment type="caution">
    <text evidence="4">The sequence shown here is derived from an EMBL/GenBank/DDBJ whole genome shotgun (WGS) entry which is preliminary data.</text>
</comment>
<dbReference type="GO" id="GO:0008270">
    <property type="term" value="F:zinc ion binding"/>
    <property type="evidence" value="ECO:0007669"/>
    <property type="project" value="UniProtKB-KW"/>
</dbReference>
<reference evidence="4" key="2">
    <citation type="submission" date="2020-05" db="EMBL/GenBank/DDBJ databases">
        <authorList>
            <person name="Kim H.-S."/>
            <person name="Proctor R.H."/>
            <person name="Brown D.W."/>
        </authorList>
    </citation>
    <scope>NUCLEOTIDE SEQUENCE</scope>
    <source>
        <strain evidence="4">NRRL 45417</strain>
    </source>
</reference>
<keyword evidence="1" id="KW-0479">Metal-binding</keyword>
<keyword evidence="1" id="KW-0863">Zinc-finger</keyword>
<evidence type="ECO:0000256" key="2">
    <source>
        <dbReference type="SAM" id="MobiDB-lite"/>
    </source>
</evidence>
<dbReference type="SMART" id="SM00184">
    <property type="entry name" value="RING"/>
    <property type="match status" value="1"/>
</dbReference>
<evidence type="ECO:0000313" key="4">
    <source>
        <dbReference type="EMBL" id="KAF4954878.1"/>
    </source>
</evidence>
<evidence type="ECO:0000256" key="1">
    <source>
        <dbReference type="PROSITE-ProRule" id="PRU00175"/>
    </source>
</evidence>
<dbReference type="EMBL" id="JABFAI010000111">
    <property type="protein sequence ID" value="KAF4954878.1"/>
    <property type="molecule type" value="Genomic_DNA"/>
</dbReference>
<dbReference type="InterPro" id="IPR001841">
    <property type="entry name" value="Znf_RING"/>
</dbReference>
<gene>
    <name evidence="4" type="ORF">FGADI_4980</name>
</gene>
<name>A0A8H4TBK1_9HYPO</name>
<feature type="domain" description="RING-type" evidence="3">
    <location>
        <begin position="125"/>
        <end position="183"/>
    </location>
</feature>
<organism evidence="4 5">
    <name type="scientific">Fusarium gaditjirri</name>
    <dbReference type="NCBI Taxonomy" id="282569"/>
    <lineage>
        <taxon>Eukaryota</taxon>
        <taxon>Fungi</taxon>
        <taxon>Dikarya</taxon>
        <taxon>Ascomycota</taxon>
        <taxon>Pezizomycotina</taxon>
        <taxon>Sordariomycetes</taxon>
        <taxon>Hypocreomycetidae</taxon>
        <taxon>Hypocreales</taxon>
        <taxon>Nectriaceae</taxon>
        <taxon>Fusarium</taxon>
        <taxon>Fusarium nisikadoi species complex</taxon>
    </lineage>
</organism>
<protein>
    <recommendedName>
        <fullName evidence="3">RING-type domain-containing protein</fullName>
    </recommendedName>
</protein>
<dbReference type="OrthoDB" id="5103197at2759"/>
<keyword evidence="5" id="KW-1185">Reference proteome</keyword>
<dbReference type="Proteomes" id="UP000604273">
    <property type="component" value="Unassembled WGS sequence"/>
</dbReference>
<evidence type="ECO:0000259" key="3">
    <source>
        <dbReference type="PROSITE" id="PS50089"/>
    </source>
</evidence>
<evidence type="ECO:0000313" key="5">
    <source>
        <dbReference type="Proteomes" id="UP000604273"/>
    </source>
</evidence>
<feature type="region of interest" description="Disordered" evidence="2">
    <location>
        <begin position="71"/>
        <end position="96"/>
    </location>
</feature>
<proteinExistence type="predicted"/>
<accession>A0A8H4TBK1</accession>
<dbReference type="AlphaFoldDB" id="A0A8H4TBK1"/>
<sequence length="320" mass="35508">MGSCFLEAGTGSEVTAFCGSNYFPFFNSNTALPLSQLQLTVVHSPITHSSDIDATSGYIVFFSLYQANATTPSSPSKQDAHHFPPTRRFHRPREDHGTGEGVILAPLASQLTKDNVKFRDLAPECSICLEDITALPYEHAVQNEHGETHRGVIFACGHIFGQSCVGDNARHRGNAKAVCPTCRAELVHPMCVHSFYGMFMPSNKPDMDLIPPTINNGGAIAEYCEECSVIKTVEDLNQVLHHLLPEDLKGRYTVSMVHDGETVPLPWMRNCPEMRAPAAFRTFVAQYLRRLDQYQNSPKLWNNDYHAGDSVKVRDLGSKQ</sequence>
<dbReference type="PROSITE" id="PS50089">
    <property type="entry name" value="ZF_RING_2"/>
    <property type="match status" value="1"/>
</dbReference>
<reference evidence="4" key="1">
    <citation type="journal article" date="2020" name="BMC Genomics">
        <title>Correction to: Identification and distribution of gene clusters required for synthesis of sphingolipid metabolism inhibitors in diverse species of the filamentous fungus Fusarium.</title>
        <authorList>
            <person name="Kim H.S."/>
            <person name="Lohmar J.M."/>
            <person name="Busman M."/>
            <person name="Brown D.W."/>
            <person name="Naumann T.A."/>
            <person name="Divon H.H."/>
            <person name="Lysoe E."/>
            <person name="Uhlig S."/>
            <person name="Proctor R.H."/>
        </authorList>
    </citation>
    <scope>NUCLEOTIDE SEQUENCE</scope>
    <source>
        <strain evidence="4">NRRL 45417</strain>
    </source>
</reference>
<dbReference type="SUPFAM" id="SSF57850">
    <property type="entry name" value="RING/U-box"/>
    <property type="match status" value="1"/>
</dbReference>